<evidence type="ECO:0000256" key="1">
    <source>
        <dbReference type="ARBA" id="ARBA00004083"/>
    </source>
</evidence>
<reference evidence="7 8" key="1">
    <citation type="journal article" date="2020" name="J. Phycol.">
        <title>Comparative genome analysis reveals Cyanidiococcus gen. nov., a new extremophilic red algal genus sister to Cyanidioschyzon (Cyanidioschyzonaceae, Rhodophyta).</title>
        <authorList>
            <person name="Liu S.-L."/>
            <person name="Chiang Y.-R."/>
            <person name="Yoon H.S."/>
            <person name="Fu H.-Y."/>
        </authorList>
    </citation>
    <scope>NUCLEOTIDE SEQUENCE [LARGE SCALE GENOMIC DNA]</scope>
    <source>
        <strain evidence="7 8">THAL066</strain>
    </source>
</reference>
<dbReference type="OrthoDB" id="275876at2759"/>
<dbReference type="AlphaFoldDB" id="A0A7J7ILH8"/>
<dbReference type="InterPro" id="IPR013005">
    <property type="entry name" value="Ribosomal_uL4-like"/>
</dbReference>
<comment type="function">
    <text evidence="1">Probably binds the 23S rRNA.</text>
</comment>
<evidence type="ECO:0000256" key="4">
    <source>
        <dbReference type="ARBA" id="ARBA00023274"/>
    </source>
</evidence>
<keyword evidence="3" id="KW-0689">Ribosomal protein</keyword>
<dbReference type="Gene3D" id="3.40.1370.10">
    <property type="match status" value="1"/>
</dbReference>
<dbReference type="EMBL" id="VWRR01000005">
    <property type="protein sequence ID" value="KAF6003972.1"/>
    <property type="molecule type" value="Genomic_DNA"/>
</dbReference>
<evidence type="ECO:0000256" key="5">
    <source>
        <dbReference type="ARBA" id="ARBA00040565"/>
    </source>
</evidence>
<feature type="region of interest" description="Disordered" evidence="6">
    <location>
        <begin position="139"/>
        <end position="166"/>
    </location>
</feature>
<proteinExistence type="inferred from homology"/>
<evidence type="ECO:0000256" key="3">
    <source>
        <dbReference type="ARBA" id="ARBA00022980"/>
    </source>
</evidence>
<dbReference type="GO" id="GO:0005840">
    <property type="term" value="C:ribosome"/>
    <property type="evidence" value="ECO:0007669"/>
    <property type="project" value="UniProtKB-KW"/>
</dbReference>
<organism evidence="7 8">
    <name type="scientific">Cyanidiococcus yangmingshanensis</name>
    <dbReference type="NCBI Taxonomy" id="2690220"/>
    <lineage>
        <taxon>Eukaryota</taxon>
        <taxon>Rhodophyta</taxon>
        <taxon>Bangiophyceae</taxon>
        <taxon>Cyanidiales</taxon>
        <taxon>Cyanidiaceae</taxon>
        <taxon>Cyanidiococcus</taxon>
    </lineage>
</organism>
<dbReference type="GO" id="GO:0003735">
    <property type="term" value="F:structural constituent of ribosome"/>
    <property type="evidence" value="ECO:0007669"/>
    <property type="project" value="InterPro"/>
</dbReference>
<comment type="similarity">
    <text evidence="2">Belongs to the universal ribosomal protein uL4 family.</text>
</comment>
<dbReference type="PANTHER" id="PTHR10746">
    <property type="entry name" value="50S RIBOSOMAL PROTEIN L4"/>
    <property type="match status" value="1"/>
</dbReference>
<dbReference type="GO" id="GO:0006412">
    <property type="term" value="P:translation"/>
    <property type="evidence" value="ECO:0007669"/>
    <property type="project" value="InterPro"/>
</dbReference>
<evidence type="ECO:0000256" key="2">
    <source>
        <dbReference type="ARBA" id="ARBA00010528"/>
    </source>
</evidence>
<dbReference type="GO" id="GO:1990904">
    <property type="term" value="C:ribonucleoprotein complex"/>
    <property type="evidence" value="ECO:0007669"/>
    <property type="project" value="UniProtKB-KW"/>
</dbReference>
<keyword evidence="8" id="KW-1185">Reference proteome</keyword>
<protein>
    <recommendedName>
        <fullName evidence="5">Large ribosomal subunit protein uL4m</fullName>
    </recommendedName>
</protein>
<dbReference type="PANTHER" id="PTHR10746:SF6">
    <property type="entry name" value="LARGE RIBOSOMAL SUBUNIT PROTEIN UL4M"/>
    <property type="match status" value="1"/>
</dbReference>
<accession>A0A7J7ILH8</accession>
<evidence type="ECO:0000313" key="7">
    <source>
        <dbReference type="EMBL" id="KAF6003972.1"/>
    </source>
</evidence>
<feature type="compositionally biased region" description="Polar residues" evidence="6">
    <location>
        <begin position="228"/>
        <end position="249"/>
    </location>
</feature>
<keyword evidence="4" id="KW-0687">Ribonucleoprotein</keyword>
<evidence type="ECO:0000313" key="8">
    <source>
        <dbReference type="Proteomes" id="UP000530660"/>
    </source>
</evidence>
<name>A0A7J7ILH8_9RHOD</name>
<dbReference type="InterPro" id="IPR023574">
    <property type="entry name" value="Ribosomal_uL4_dom_sf"/>
</dbReference>
<comment type="caution">
    <text evidence="7">The sequence shown here is derived from an EMBL/GenBank/DDBJ whole genome shotgun (WGS) entry which is preliminary data.</text>
</comment>
<dbReference type="SUPFAM" id="SSF52166">
    <property type="entry name" value="Ribosomal protein L4"/>
    <property type="match status" value="1"/>
</dbReference>
<dbReference type="Proteomes" id="UP000530660">
    <property type="component" value="Unassembled WGS sequence"/>
</dbReference>
<dbReference type="HAMAP" id="MF_01328_B">
    <property type="entry name" value="Ribosomal_uL4_B"/>
    <property type="match status" value="1"/>
</dbReference>
<dbReference type="NCBIfam" id="TIGR03953">
    <property type="entry name" value="rplD_bact"/>
    <property type="match status" value="1"/>
</dbReference>
<gene>
    <name evidence="7" type="ORF">F1559_004526</name>
</gene>
<feature type="region of interest" description="Disordered" evidence="6">
    <location>
        <begin position="228"/>
        <end position="265"/>
    </location>
</feature>
<dbReference type="InterPro" id="IPR002136">
    <property type="entry name" value="Ribosomal_uL4"/>
</dbReference>
<dbReference type="Pfam" id="PF00573">
    <property type="entry name" value="Ribosomal_L4"/>
    <property type="match status" value="1"/>
</dbReference>
<evidence type="ECO:0000256" key="6">
    <source>
        <dbReference type="SAM" id="MobiDB-lite"/>
    </source>
</evidence>
<sequence>MHWNASLGSAYGAGWFCHSWLIRRLYSVGWSFSGRYLSFSQSYRASAKAEATKRGLSCVLRRTACSRGYSTPSQNGSLSPVVSSELDRAPAILVYESINRFEPVYFASSSRALLRVPFRPDVIHRVVLYQRAAQRCGSAHTKTRGEVSGSGRKPWPQKGTGRARAGSLRAPQFRGGGVAHGPRSTRIWAQKLPKKVRRLGLAAALSRRYEEGRLWVLDHWLEARGSTYGSVESTTSSRSEQATMSSEHTTPAARDAPQSTSPFAKQPSMFSVRNLEHFLNERGWHSALFIGASRCLNPHDMSRDASPVTARQLSEIEFSATEATDLLEQMPQLGYDCAEEWQQLERAAANIRADVSVRTSLSVGVYDIVRYPQILLTLNALRELELRVQGQCRVLVQAIRLGPLLNRIQLIRRSPPRSLESGL</sequence>